<keyword evidence="2" id="KW-1185">Reference proteome</keyword>
<accession>A0ABU6V5F5</accession>
<evidence type="ECO:0000313" key="1">
    <source>
        <dbReference type="EMBL" id="MED6168619.1"/>
    </source>
</evidence>
<sequence>MTGKVYEAVKEHFMSLAKEAEMDLSYHMLQKYHHKYFDPETGHPYELSTMKDNDGLEYIIKDKMKKAHYVSSLIIRFDCGVYVLKYLKMVNPTESGKKTFKTPAWSDDELAEFREEIVEYILLHDDNYYRSEVVTASEPKQRQNRPSRALQSPYIQLNSLDLESGNAKKKKRNRK</sequence>
<evidence type="ECO:0000313" key="2">
    <source>
        <dbReference type="Proteomes" id="UP001341840"/>
    </source>
</evidence>
<proteinExistence type="predicted"/>
<protein>
    <submittedName>
        <fullName evidence="1">Uncharacterized protein</fullName>
    </submittedName>
</protein>
<gene>
    <name evidence="1" type="ORF">PIB30_013114</name>
</gene>
<dbReference type="EMBL" id="JASCZI010151068">
    <property type="protein sequence ID" value="MED6168619.1"/>
    <property type="molecule type" value="Genomic_DNA"/>
</dbReference>
<name>A0ABU6V5F5_9FABA</name>
<comment type="caution">
    <text evidence="1">The sequence shown here is derived from an EMBL/GenBank/DDBJ whole genome shotgun (WGS) entry which is preliminary data.</text>
</comment>
<reference evidence="1 2" key="1">
    <citation type="journal article" date="2023" name="Plants (Basel)">
        <title>Bridging the Gap: Combining Genomics and Transcriptomics Approaches to Understand Stylosanthes scabra, an Orphan Legume from the Brazilian Caatinga.</title>
        <authorList>
            <person name="Ferreira-Neto J.R.C."/>
            <person name="da Silva M.D."/>
            <person name="Binneck E."/>
            <person name="de Melo N.F."/>
            <person name="da Silva R.H."/>
            <person name="de Melo A.L.T.M."/>
            <person name="Pandolfi V."/>
            <person name="Bustamante F.O."/>
            <person name="Brasileiro-Vidal A.C."/>
            <person name="Benko-Iseppon A.M."/>
        </authorList>
    </citation>
    <scope>NUCLEOTIDE SEQUENCE [LARGE SCALE GENOMIC DNA]</scope>
    <source>
        <tissue evidence="1">Leaves</tissue>
    </source>
</reference>
<organism evidence="1 2">
    <name type="scientific">Stylosanthes scabra</name>
    <dbReference type="NCBI Taxonomy" id="79078"/>
    <lineage>
        <taxon>Eukaryota</taxon>
        <taxon>Viridiplantae</taxon>
        <taxon>Streptophyta</taxon>
        <taxon>Embryophyta</taxon>
        <taxon>Tracheophyta</taxon>
        <taxon>Spermatophyta</taxon>
        <taxon>Magnoliopsida</taxon>
        <taxon>eudicotyledons</taxon>
        <taxon>Gunneridae</taxon>
        <taxon>Pentapetalae</taxon>
        <taxon>rosids</taxon>
        <taxon>fabids</taxon>
        <taxon>Fabales</taxon>
        <taxon>Fabaceae</taxon>
        <taxon>Papilionoideae</taxon>
        <taxon>50 kb inversion clade</taxon>
        <taxon>dalbergioids sensu lato</taxon>
        <taxon>Dalbergieae</taxon>
        <taxon>Pterocarpus clade</taxon>
        <taxon>Stylosanthes</taxon>
    </lineage>
</organism>
<dbReference type="Proteomes" id="UP001341840">
    <property type="component" value="Unassembled WGS sequence"/>
</dbReference>